<dbReference type="RefSeq" id="WP_356713098.1">
    <property type="nucleotide sequence ID" value="NZ_JBEXIP010000067.1"/>
</dbReference>
<keyword evidence="1" id="KW-0227">DNA damage</keyword>
<evidence type="ECO:0000313" key="4">
    <source>
        <dbReference type="EMBL" id="MET8438684.1"/>
    </source>
</evidence>
<dbReference type="InterPro" id="IPR043502">
    <property type="entry name" value="DNA/RNA_pol_sf"/>
</dbReference>
<dbReference type="Gene3D" id="3.30.70.270">
    <property type="match status" value="1"/>
</dbReference>
<dbReference type="InterPro" id="IPR050356">
    <property type="entry name" value="SulA_CellDiv_inhibitor"/>
</dbReference>
<dbReference type="Proteomes" id="UP001550044">
    <property type="component" value="Unassembled WGS sequence"/>
</dbReference>
<sequence>MTPRPRTIMRIHFHPAEPTDELYEQLLAVLEGITPRVEPHPSDWAADVDLTGALRYWAQDAAGLVGVIRLRAIALHGVQSSAGAGPNRMIAAMAAAVTAPGAATIVGHGPYEIAAFLRPQPAVALSGVGPASARSLSRYGITTVGDIADTPPATLQRILGTAARQAHDRAHGQDDRSVVPAVAPKTISASRRFDRDELDPDQHHRTVLGLIEQLGARLRDEQSVAQAITLTVTYADRTSTTRTRTLIEPTAHTPDLGATGRELLALLGLQRARVRAISLRAERLIRAEQAAHQLTLDTRDDKARDLEAALDLARARYGPGVAGAAAAYRHTA</sequence>
<evidence type="ECO:0000256" key="1">
    <source>
        <dbReference type="ARBA" id="ARBA00022763"/>
    </source>
</evidence>
<dbReference type="SUPFAM" id="SSF100879">
    <property type="entry name" value="Lesion bypass DNA polymerase (Y-family), little finger domain"/>
    <property type="match status" value="1"/>
</dbReference>
<dbReference type="Gene3D" id="3.30.1490.100">
    <property type="entry name" value="DNA polymerase, Y-family, little finger domain"/>
    <property type="match status" value="1"/>
</dbReference>
<dbReference type="InterPro" id="IPR017961">
    <property type="entry name" value="DNA_pol_Y-fam_little_finger"/>
</dbReference>
<name>A0ABV2ULG6_9ACTN</name>
<gene>
    <name evidence="4" type="ORF">ABZV61_39510</name>
</gene>
<protein>
    <submittedName>
        <fullName evidence="4">Helix-hairpin-helix domain-containing protein</fullName>
    </submittedName>
</protein>
<dbReference type="PANTHER" id="PTHR35369">
    <property type="entry name" value="BLR3025 PROTEIN-RELATED"/>
    <property type="match status" value="1"/>
</dbReference>
<evidence type="ECO:0000313" key="5">
    <source>
        <dbReference type="Proteomes" id="UP001550044"/>
    </source>
</evidence>
<dbReference type="InterPro" id="IPR043128">
    <property type="entry name" value="Rev_trsase/Diguanyl_cyclase"/>
</dbReference>
<dbReference type="EMBL" id="JBEXIP010000067">
    <property type="protein sequence ID" value="MET8438684.1"/>
    <property type="molecule type" value="Genomic_DNA"/>
</dbReference>
<dbReference type="Pfam" id="PF11799">
    <property type="entry name" value="IMS_C"/>
    <property type="match status" value="1"/>
</dbReference>
<dbReference type="Gene3D" id="1.10.150.20">
    <property type="entry name" value="5' to 3' exonuclease, C-terminal subdomain"/>
    <property type="match status" value="1"/>
</dbReference>
<comment type="caution">
    <text evidence="4">The sequence shown here is derived from an EMBL/GenBank/DDBJ whole genome shotgun (WGS) entry which is preliminary data.</text>
</comment>
<dbReference type="PANTHER" id="PTHR35369:SF2">
    <property type="entry name" value="BLR3025 PROTEIN"/>
    <property type="match status" value="1"/>
</dbReference>
<comment type="function">
    <text evidence="2">Poorly processive, error-prone DNA polymerase involved in untargeted mutagenesis. Copies undamaged DNA at stalled replication forks, which arise in vivo from mismatched or misaligned primer ends. These misaligned primers can be extended by PolIV. Exhibits no 3'-5' exonuclease (proofreading) activity. May be involved in translesional synthesis, in conjunction with the beta clamp from PolIII.</text>
</comment>
<proteinExistence type="predicted"/>
<accession>A0ABV2ULG6</accession>
<reference evidence="4 5" key="1">
    <citation type="submission" date="2024-06" db="EMBL/GenBank/DDBJ databases">
        <title>The Natural Products Discovery Center: Release of the First 8490 Sequenced Strains for Exploring Actinobacteria Biosynthetic Diversity.</title>
        <authorList>
            <person name="Kalkreuter E."/>
            <person name="Kautsar S.A."/>
            <person name="Yang D."/>
            <person name="Bader C.D."/>
            <person name="Teijaro C.N."/>
            <person name="Fluegel L."/>
            <person name="Davis C.M."/>
            <person name="Simpson J.R."/>
            <person name="Lauterbach L."/>
            <person name="Steele A.D."/>
            <person name="Gui C."/>
            <person name="Meng S."/>
            <person name="Li G."/>
            <person name="Viehrig K."/>
            <person name="Ye F."/>
            <person name="Su P."/>
            <person name="Kiefer A.F."/>
            <person name="Nichols A."/>
            <person name="Cepeda A.J."/>
            <person name="Yan W."/>
            <person name="Fan B."/>
            <person name="Jiang Y."/>
            <person name="Adhikari A."/>
            <person name="Zheng C.-J."/>
            <person name="Schuster L."/>
            <person name="Cowan T.M."/>
            <person name="Smanski M.J."/>
            <person name="Chevrette M.G."/>
            <person name="De Carvalho L.P.S."/>
            <person name="Shen B."/>
        </authorList>
    </citation>
    <scope>NUCLEOTIDE SEQUENCE [LARGE SCALE GENOMIC DNA]</scope>
    <source>
        <strain evidence="4 5">NPDC005137</strain>
    </source>
</reference>
<evidence type="ECO:0000259" key="3">
    <source>
        <dbReference type="Pfam" id="PF11799"/>
    </source>
</evidence>
<feature type="domain" description="DNA polymerase Y-family little finger" evidence="3">
    <location>
        <begin position="184"/>
        <end position="296"/>
    </location>
</feature>
<organism evidence="4 5">
    <name type="scientific">Streptomyces sp. 900116325</name>
    <dbReference type="NCBI Taxonomy" id="3154295"/>
    <lineage>
        <taxon>Bacteria</taxon>
        <taxon>Bacillati</taxon>
        <taxon>Actinomycetota</taxon>
        <taxon>Actinomycetes</taxon>
        <taxon>Kitasatosporales</taxon>
        <taxon>Streptomycetaceae</taxon>
        <taxon>Streptomyces</taxon>
    </lineage>
</organism>
<keyword evidence="5" id="KW-1185">Reference proteome</keyword>
<dbReference type="InterPro" id="IPR036775">
    <property type="entry name" value="DNA_pol_Y-fam_lit_finger_sf"/>
</dbReference>
<evidence type="ECO:0000256" key="2">
    <source>
        <dbReference type="ARBA" id="ARBA00025589"/>
    </source>
</evidence>
<dbReference type="SUPFAM" id="SSF56672">
    <property type="entry name" value="DNA/RNA polymerases"/>
    <property type="match status" value="1"/>
</dbReference>